<evidence type="ECO:0000256" key="3">
    <source>
        <dbReference type="ARBA" id="ARBA00022833"/>
    </source>
</evidence>
<protein>
    <submittedName>
        <fullName evidence="7">RNF4 ligase</fullName>
    </submittedName>
</protein>
<keyword evidence="2 4" id="KW-0863">Zinc-finger</keyword>
<evidence type="ECO:0000256" key="5">
    <source>
        <dbReference type="SAM" id="MobiDB-lite"/>
    </source>
</evidence>
<dbReference type="InterPro" id="IPR001841">
    <property type="entry name" value="Znf_RING"/>
</dbReference>
<accession>A0A7L2SYQ2</accession>
<dbReference type="AlphaFoldDB" id="A0A7L2SYQ2"/>
<evidence type="ECO:0000256" key="4">
    <source>
        <dbReference type="PROSITE-ProRule" id="PRU00175"/>
    </source>
</evidence>
<reference evidence="7 8" key="1">
    <citation type="submission" date="2019-09" db="EMBL/GenBank/DDBJ databases">
        <title>Bird 10,000 Genomes (B10K) Project - Family phase.</title>
        <authorList>
            <person name="Zhang G."/>
        </authorList>
    </citation>
    <scope>NUCLEOTIDE SEQUENCE [LARGE SCALE GENOMIC DNA]</scope>
    <source>
        <strain evidence="7">B10K-DU-002-71</strain>
        <tissue evidence="7">Muscle</tissue>
    </source>
</reference>
<feature type="domain" description="RING-type" evidence="6">
    <location>
        <begin position="141"/>
        <end position="186"/>
    </location>
</feature>
<dbReference type="InterPro" id="IPR017907">
    <property type="entry name" value="Znf_RING_CS"/>
</dbReference>
<name>A0A7L2SYQ2_POMRU</name>
<dbReference type="Proteomes" id="UP000583496">
    <property type="component" value="Unassembled WGS sequence"/>
</dbReference>
<evidence type="ECO:0000313" key="8">
    <source>
        <dbReference type="Proteomes" id="UP000583496"/>
    </source>
</evidence>
<dbReference type="PROSITE" id="PS00518">
    <property type="entry name" value="ZF_RING_1"/>
    <property type="match status" value="1"/>
</dbReference>
<keyword evidence="3" id="KW-0862">Zinc</keyword>
<proteinExistence type="predicted"/>
<dbReference type="OrthoDB" id="6105938at2759"/>
<feature type="non-terminal residue" evidence="7">
    <location>
        <position position="199"/>
    </location>
</feature>
<comment type="caution">
    <text evidence="7">The sequence shown here is derived from an EMBL/GenBank/DDBJ whole genome shotgun (WGS) entry which is preliminary data.</text>
</comment>
<feature type="region of interest" description="Disordered" evidence="5">
    <location>
        <begin position="75"/>
        <end position="109"/>
    </location>
</feature>
<dbReference type="GO" id="GO:0045944">
    <property type="term" value="P:positive regulation of transcription by RNA polymerase II"/>
    <property type="evidence" value="ECO:0007669"/>
    <property type="project" value="TreeGrafter"/>
</dbReference>
<organism evidence="7 8">
    <name type="scientific">Pomatostomus ruficeps</name>
    <name type="common">Chestnut-crowned babbler</name>
    <dbReference type="NCBI Taxonomy" id="9176"/>
    <lineage>
        <taxon>Eukaryota</taxon>
        <taxon>Metazoa</taxon>
        <taxon>Chordata</taxon>
        <taxon>Craniata</taxon>
        <taxon>Vertebrata</taxon>
        <taxon>Euteleostomi</taxon>
        <taxon>Archelosauria</taxon>
        <taxon>Archosauria</taxon>
        <taxon>Dinosauria</taxon>
        <taxon>Saurischia</taxon>
        <taxon>Theropoda</taxon>
        <taxon>Coelurosauria</taxon>
        <taxon>Aves</taxon>
        <taxon>Neognathae</taxon>
        <taxon>Neoaves</taxon>
        <taxon>Telluraves</taxon>
        <taxon>Australaves</taxon>
        <taxon>Passeriformes</taxon>
        <taxon>Sylvioidea</taxon>
        <taxon>Timaliidae</taxon>
        <taxon>Pomatostomus</taxon>
    </lineage>
</organism>
<dbReference type="SUPFAM" id="SSF57850">
    <property type="entry name" value="RING/U-box"/>
    <property type="match status" value="1"/>
</dbReference>
<sequence length="199" mass="21725">RKRRGGAADSSRARKRSRLLPSSTGGMSHTEPIDFEESGTLSFEPAGGEIIDLTGESSEREVIIISDDESAVVRVQDRKQSQQYPLGSRSAENSAEPWASDNEEESRDNDEYVIDKVSLQSLPILSSSVSSSAQPGVVIRCPICMEFYSEIMQSGRLIVATMCGHIFCSACLPVALETIGVCPTCRAELTPEMYIPIYL</sequence>
<dbReference type="PANTHER" id="PTHR23041:SF78">
    <property type="entry name" value="E3 UBIQUITIN-PROTEIN LIGASE RNF4"/>
    <property type="match status" value="1"/>
</dbReference>
<dbReference type="PANTHER" id="PTHR23041">
    <property type="entry name" value="RING FINGER DOMAIN-CONTAINING"/>
    <property type="match status" value="1"/>
</dbReference>
<dbReference type="GO" id="GO:0016874">
    <property type="term" value="F:ligase activity"/>
    <property type="evidence" value="ECO:0007669"/>
    <property type="project" value="UniProtKB-KW"/>
</dbReference>
<dbReference type="Gene3D" id="3.30.40.10">
    <property type="entry name" value="Zinc/RING finger domain, C3HC4 (zinc finger)"/>
    <property type="match status" value="1"/>
</dbReference>
<feature type="non-terminal residue" evidence="7">
    <location>
        <position position="1"/>
    </location>
</feature>
<dbReference type="EMBL" id="VYZT01005542">
    <property type="protein sequence ID" value="NXS26802.1"/>
    <property type="molecule type" value="Genomic_DNA"/>
</dbReference>
<gene>
    <name evidence="7" type="primary">Rnf4_0</name>
    <name evidence="7" type="ORF">POSRUF_R12948</name>
</gene>
<keyword evidence="7" id="KW-0436">Ligase</keyword>
<evidence type="ECO:0000313" key="7">
    <source>
        <dbReference type="EMBL" id="NXS26802.1"/>
    </source>
</evidence>
<keyword evidence="1" id="KW-0479">Metal-binding</keyword>
<dbReference type="GO" id="GO:0008270">
    <property type="term" value="F:zinc ion binding"/>
    <property type="evidence" value="ECO:0007669"/>
    <property type="project" value="UniProtKB-KW"/>
</dbReference>
<feature type="region of interest" description="Disordered" evidence="5">
    <location>
        <begin position="1"/>
        <end position="54"/>
    </location>
</feature>
<keyword evidence="8" id="KW-1185">Reference proteome</keyword>
<dbReference type="SMART" id="SM00184">
    <property type="entry name" value="RING"/>
    <property type="match status" value="1"/>
</dbReference>
<evidence type="ECO:0000259" key="6">
    <source>
        <dbReference type="PROSITE" id="PS50089"/>
    </source>
</evidence>
<dbReference type="GO" id="GO:0016605">
    <property type="term" value="C:PML body"/>
    <property type="evidence" value="ECO:0007669"/>
    <property type="project" value="TreeGrafter"/>
</dbReference>
<evidence type="ECO:0000256" key="1">
    <source>
        <dbReference type="ARBA" id="ARBA00022723"/>
    </source>
</evidence>
<dbReference type="InterPro" id="IPR013083">
    <property type="entry name" value="Znf_RING/FYVE/PHD"/>
</dbReference>
<evidence type="ECO:0000256" key="2">
    <source>
        <dbReference type="ARBA" id="ARBA00022771"/>
    </source>
</evidence>
<dbReference type="InterPro" id="IPR047134">
    <property type="entry name" value="RNF4"/>
</dbReference>
<dbReference type="Pfam" id="PF14634">
    <property type="entry name" value="zf-RING_5"/>
    <property type="match status" value="1"/>
</dbReference>
<feature type="compositionally biased region" description="Polar residues" evidence="5">
    <location>
        <begin position="81"/>
        <end position="93"/>
    </location>
</feature>
<dbReference type="PROSITE" id="PS50089">
    <property type="entry name" value="ZF_RING_2"/>
    <property type="match status" value="1"/>
</dbReference>